<dbReference type="PANTHER" id="PTHR34145">
    <property type="entry name" value="OS02G0105600 PROTEIN"/>
    <property type="match status" value="1"/>
</dbReference>
<proteinExistence type="predicted"/>
<evidence type="ECO:0000313" key="2">
    <source>
        <dbReference type="EMBL" id="KAG5546788.1"/>
    </source>
</evidence>
<keyword evidence="3" id="KW-1185">Reference proteome</keyword>
<dbReference type="InterPro" id="IPR032675">
    <property type="entry name" value="LRR_dom_sf"/>
</dbReference>
<dbReference type="EMBL" id="JACTNZ010000006">
    <property type="protein sequence ID" value="KAG5546788.1"/>
    <property type="molecule type" value="Genomic_DNA"/>
</dbReference>
<dbReference type="InterPro" id="IPR055357">
    <property type="entry name" value="LRR_At1g61320_AtMIF1"/>
</dbReference>
<dbReference type="Proteomes" id="UP000823749">
    <property type="component" value="Chromosome 6"/>
</dbReference>
<evidence type="ECO:0000259" key="1">
    <source>
        <dbReference type="Pfam" id="PF23622"/>
    </source>
</evidence>
<dbReference type="Gene3D" id="3.80.10.10">
    <property type="entry name" value="Ribonuclease Inhibitor"/>
    <property type="match status" value="1"/>
</dbReference>
<dbReference type="PANTHER" id="PTHR34145:SF68">
    <property type="entry name" value="FBD DOMAIN-CONTAINING PROTEIN"/>
    <property type="match status" value="1"/>
</dbReference>
<dbReference type="SUPFAM" id="SSF52047">
    <property type="entry name" value="RNI-like"/>
    <property type="match status" value="1"/>
</dbReference>
<sequence length="286" mass="32220">MCKLLTKPETLALKFKTSQYVSVLSKMNISSKHPHNVFAWRDVSYNESSGSFPSWIDEQRLQLYIEVLLTWLPITSQLKRQTKVHLFELQYDEFLFPDGLQIPTLRLRERFDSYSGGGDIQCPNTYTPTDKVYSLIKSPYGLSCIKSLTQLSLTCVNVTGELVEHFLSNCPLLLRLCVSFSEHLVNLKIAGPSLCLKFLEISRCPGLTAVDIYAPNLASLTSLGFWRPTPVLVRHAPSLVDLTVAHPEGFLNALPASYFSQLESLTLIFDFVSVSIYSSFAVDLRI</sequence>
<comment type="caution">
    <text evidence="2">The sequence shown here is derived from an EMBL/GenBank/DDBJ whole genome shotgun (WGS) entry which is preliminary data.</text>
</comment>
<organism evidence="2 3">
    <name type="scientific">Rhododendron griersonianum</name>
    <dbReference type="NCBI Taxonomy" id="479676"/>
    <lineage>
        <taxon>Eukaryota</taxon>
        <taxon>Viridiplantae</taxon>
        <taxon>Streptophyta</taxon>
        <taxon>Embryophyta</taxon>
        <taxon>Tracheophyta</taxon>
        <taxon>Spermatophyta</taxon>
        <taxon>Magnoliopsida</taxon>
        <taxon>eudicotyledons</taxon>
        <taxon>Gunneridae</taxon>
        <taxon>Pentapetalae</taxon>
        <taxon>asterids</taxon>
        <taxon>Ericales</taxon>
        <taxon>Ericaceae</taxon>
        <taxon>Ericoideae</taxon>
        <taxon>Rhodoreae</taxon>
        <taxon>Rhododendron</taxon>
    </lineage>
</organism>
<dbReference type="Pfam" id="PF23622">
    <property type="entry name" value="LRR_At1g61320_AtMIF1"/>
    <property type="match status" value="1"/>
</dbReference>
<reference evidence="2 3" key="1">
    <citation type="submission" date="2020-08" db="EMBL/GenBank/DDBJ databases">
        <title>Plant Genome Project.</title>
        <authorList>
            <person name="Zhang R.-G."/>
        </authorList>
    </citation>
    <scope>NUCLEOTIDE SEQUENCE [LARGE SCALE GENOMIC DNA]</scope>
    <source>
        <strain evidence="2">WSP0</strain>
        <tissue evidence="2">Leaf</tissue>
    </source>
</reference>
<dbReference type="InterPro" id="IPR053772">
    <property type="entry name" value="At1g61320/At1g61330-like"/>
</dbReference>
<name>A0AAV6K2W8_9ERIC</name>
<dbReference type="AlphaFoldDB" id="A0AAV6K2W8"/>
<feature type="domain" description="At1g61320/AtMIF1 LRR" evidence="1">
    <location>
        <begin position="137"/>
        <end position="267"/>
    </location>
</feature>
<evidence type="ECO:0000313" key="3">
    <source>
        <dbReference type="Proteomes" id="UP000823749"/>
    </source>
</evidence>
<gene>
    <name evidence="2" type="ORF">RHGRI_018833</name>
</gene>
<protein>
    <recommendedName>
        <fullName evidence="1">At1g61320/AtMIF1 LRR domain-containing protein</fullName>
    </recommendedName>
</protein>
<accession>A0AAV6K2W8</accession>